<evidence type="ECO:0000256" key="3">
    <source>
        <dbReference type="ARBA" id="ARBA00022614"/>
    </source>
</evidence>
<dbReference type="KEGG" id="lma:LMJF_32_0300"/>
<feature type="region of interest" description="Disordered" evidence="6">
    <location>
        <begin position="589"/>
        <end position="655"/>
    </location>
</feature>
<dbReference type="InParanoid" id="Q4Q5Q5"/>
<dbReference type="HOGENOM" id="CLU_365820_0_0_1"/>
<sequence length="763" mass="83054">MDPAMQAGVQGGVPIHLDVLQSAPPPALVEQEAEAADGGSTHKPASQGGKERTAVPLKSAAGATSKSDAWAAVRPPLAVLGSDDDLASTLGSSLLPPHLLVHPHGFRILKNASALERNMRSYFRLPQPPNTATREERRRLRRTLQRIESEEAQQKARVAGNQDGVVLDGFLLLSACEAEDPEEVTHVALQSSQLSSSIAEDLQYFTRLTTVDFSDNLLCLGHVLPLPGLEVVHLVCNNIFSLVEVSQSRSSSLATVVALDLAYNHIPAHHLVHLKAFGALQQLDLSHNSLRTLPRDLSGLAHLTHFALESNELSSSDVFYALGTMPALVEVNLSRNRFSSVPPLDTGVCDGDSGPRRAPFPCLQVMSLTGNRFQNVEALQPLAALHQTLRRIDVGENPLLDRRPNQKAELQRVLDEAIVEAYYAALPLPQTDSMDPDTLPEMMGTWHRQSWTRYIPNPVSKSDISETELVGAASIGASSSHNTSPSAPLAAASSTLEKLEPDCPMSENTHHREGVSLPFRTVREYFYCYRIHVRTPRATPPPLPKQPTRYFYSSAFREAEQGAHDTMQLVTLPPYNEFMDVYRVLGRRRSRSRGRGGGGVRRRATARRTAARWGPPPQPVHLPMLPRAPTPPRTEGSASSHQMSDEEAEEGAESVQDGKGFFLTSLDGVVGGAAVVSQRSVPRDRRLTAAAPHAETQPQLADRVASAPAVTVEEPLPRTRLPRSVVSPATANVHAAISELRAMLRKPLPSLPYEALRVKQTTG</sequence>
<reference evidence="7 8" key="2">
    <citation type="journal article" date="2011" name="Genome Res.">
        <title>Chromosome and gene copy number variation allow major structural change between species and strains of Leishmania.</title>
        <authorList>
            <person name="Rogers M.B."/>
            <person name="Hilley J.D."/>
            <person name="Dickens N.J."/>
            <person name="Wilkes J."/>
            <person name="Bates P.A."/>
            <person name="Depledge D.P."/>
            <person name="Harris D."/>
            <person name="Her Y."/>
            <person name="Herzyk P."/>
            <person name="Imamura H."/>
            <person name="Otto T.D."/>
            <person name="Sanders M."/>
            <person name="Seeger K."/>
            <person name="Dujardin J.C."/>
            <person name="Berriman M."/>
            <person name="Smith D.F."/>
            <person name="Hertz-Fowler C."/>
            <person name="Mottram J.C."/>
        </authorList>
    </citation>
    <scope>NUCLEOTIDE SEQUENCE [LARGE SCALE GENOMIC DNA]</scope>
    <source>
        <strain evidence="8">MHOM/IL/81/Friedlin</strain>
    </source>
</reference>
<comment type="subcellular location">
    <subcellularLocation>
        <location evidence="1">Cytoplasm</location>
    </subcellularLocation>
</comment>
<dbReference type="InterPro" id="IPR003591">
    <property type="entry name" value="Leu-rich_rpt_typical-subtyp"/>
</dbReference>
<accession>Q4Q5Q5</accession>
<dbReference type="PANTHER" id="PTHR22710">
    <property type="entry name" value="X-RAY RADIATION RESISTANCE ASSOCIATED PROTEIN 1 XRRA1"/>
    <property type="match status" value="1"/>
</dbReference>
<dbReference type="PROSITE" id="PS51450">
    <property type="entry name" value="LRR"/>
    <property type="match status" value="1"/>
</dbReference>
<evidence type="ECO:0000256" key="6">
    <source>
        <dbReference type="SAM" id="MobiDB-lite"/>
    </source>
</evidence>
<dbReference type="InterPro" id="IPR032675">
    <property type="entry name" value="LRR_dom_sf"/>
</dbReference>
<dbReference type="GeneID" id="5656139"/>
<evidence type="ECO:0000256" key="5">
    <source>
        <dbReference type="SAM" id="Coils"/>
    </source>
</evidence>
<dbReference type="Proteomes" id="UP000000542">
    <property type="component" value="Chromosome 32"/>
</dbReference>
<dbReference type="STRING" id="5664.Q4Q5Q5"/>
<dbReference type="RefSeq" id="XP_001685343.1">
    <property type="nucleotide sequence ID" value="XM_001685291.1"/>
</dbReference>
<keyword evidence="8" id="KW-1185">Reference proteome</keyword>
<feature type="compositionally biased region" description="Basic residues" evidence="6">
    <location>
        <begin position="589"/>
        <end position="610"/>
    </location>
</feature>
<evidence type="ECO:0000256" key="1">
    <source>
        <dbReference type="ARBA" id="ARBA00004496"/>
    </source>
</evidence>
<evidence type="ECO:0000256" key="4">
    <source>
        <dbReference type="ARBA" id="ARBA00022737"/>
    </source>
</evidence>
<dbReference type="AlphaFoldDB" id="Q4Q5Q5"/>
<feature type="compositionally biased region" description="Pro residues" evidence="6">
    <location>
        <begin position="614"/>
        <end position="632"/>
    </location>
</feature>
<keyword evidence="3" id="KW-0433">Leucine-rich repeat</keyword>
<dbReference type="InterPro" id="IPR001611">
    <property type="entry name" value="Leu-rich_rpt"/>
</dbReference>
<evidence type="ECO:0000313" key="8">
    <source>
        <dbReference type="Proteomes" id="UP000000542"/>
    </source>
</evidence>
<dbReference type="SMART" id="SM00369">
    <property type="entry name" value="LRR_TYP"/>
    <property type="match status" value="3"/>
</dbReference>
<dbReference type="VEuPathDB" id="TriTrypDB:LmjF.32.0300"/>
<keyword evidence="2" id="KW-0963">Cytoplasm</keyword>
<dbReference type="OMA" id="QPTRYFY"/>
<dbReference type="PANTHER" id="PTHR22710:SF2">
    <property type="entry name" value="X-RAY RADIATION RESISTANCE-ASSOCIATED PROTEIN 1"/>
    <property type="match status" value="1"/>
</dbReference>
<dbReference type="Pfam" id="PF13855">
    <property type="entry name" value="LRR_8"/>
    <property type="match status" value="1"/>
</dbReference>
<dbReference type="GO" id="GO:0005737">
    <property type="term" value="C:cytoplasm"/>
    <property type="evidence" value="ECO:0007669"/>
    <property type="project" value="UniProtKB-SubCell"/>
</dbReference>
<feature type="region of interest" description="Disordered" evidence="6">
    <location>
        <begin position="20"/>
        <end position="68"/>
    </location>
</feature>
<protein>
    <recommendedName>
        <fullName evidence="9">Leucine-rich repeat protein</fullName>
    </recommendedName>
</protein>
<feature type="coiled-coil region" evidence="5">
    <location>
        <begin position="130"/>
        <end position="157"/>
    </location>
</feature>
<dbReference type="VEuPathDB" id="TriTrypDB:LMJSD75_320008200"/>
<dbReference type="SUPFAM" id="SSF52058">
    <property type="entry name" value="L domain-like"/>
    <property type="match status" value="1"/>
</dbReference>
<dbReference type="Gene3D" id="3.80.10.10">
    <property type="entry name" value="Ribonuclease Inhibitor"/>
    <property type="match status" value="2"/>
</dbReference>
<dbReference type="eggNOG" id="ENOG502RZ28">
    <property type="taxonomic scope" value="Eukaryota"/>
</dbReference>
<reference evidence="7 8" key="1">
    <citation type="journal article" date="2005" name="Science">
        <title>The genome of the kinetoplastid parasite, Leishmania major.</title>
        <authorList>
            <person name="Ivens A.C."/>
            <person name="Peacock C.S."/>
            <person name="Worthey E.A."/>
            <person name="Murphy L."/>
            <person name="Aggarwal G."/>
            <person name="Berriman M."/>
            <person name="Sisk E."/>
            <person name="Rajandream M.A."/>
            <person name="Adlem E."/>
            <person name="Aert R."/>
            <person name="Anupama A."/>
            <person name="Apostolou Z."/>
            <person name="Attipoe P."/>
            <person name="Bason N."/>
            <person name="Bauser C."/>
            <person name="Beck A."/>
            <person name="Beverley S.M."/>
            <person name="Bianchettin G."/>
            <person name="Borzym K."/>
            <person name="Bothe G."/>
            <person name="Bruschi C.V."/>
            <person name="Collins M."/>
            <person name="Cadag E."/>
            <person name="Ciarloni L."/>
            <person name="Clayton C."/>
            <person name="Coulson R.M."/>
            <person name="Cronin A."/>
            <person name="Cruz A.K."/>
            <person name="Davies R.M."/>
            <person name="De Gaudenzi J."/>
            <person name="Dobson D.E."/>
            <person name="Duesterhoeft A."/>
            <person name="Fazelina G."/>
            <person name="Fosker N."/>
            <person name="Frasch A.C."/>
            <person name="Fraser A."/>
            <person name="Fuchs M."/>
            <person name="Gabel C."/>
            <person name="Goble A."/>
            <person name="Goffeau A."/>
            <person name="Harris D."/>
            <person name="Hertz-Fowler C."/>
            <person name="Hilbert H."/>
            <person name="Horn D."/>
            <person name="Huang Y."/>
            <person name="Klages S."/>
            <person name="Knights A."/>
            <person name="Kube M."/>
            <person name="Larke N."/>
            <person name="Litvin L."/>
            <person name="Lord A."/>
            <person name="Louie T."/>
            <person name="Marra M."/>
            <person name="Masuy D."/>
            <person name="Matthews K."/>
            <person name="Michaeli S."/>
            <person name="Mottram J.C."/>
            <person name="Muller-Auer S."/>
            <person name="Munden H."/>
            <person name="Nelson S."/>
            <person name="Norbertczak H."/>
            <person name="Oliver K."/>
            <person name="O'neil S."/>
            <person name="Pentony M."/>
            <person name="Pohl T.M."/>
            <person name="Price C."/>
            <person name="Purnelle B."/>
            <person name="Quail M.A."/>
            <person name="Rabbinowitsch E."/>
            <person name="Reinhardt R."/>
            <person name="Rieger M."/>
            <person name="Rinta J."/>
            <person name="Robben J."/>
            <person name="Robertson L."/>
            <person name="Ruiz J.C."/>
            <person name="Rutter S."/>
            <person name="Saunders D."/>
            <person name="Schafer M."/>
            <person name="Schein J."/>
            <person name="Schwartz D.C."/>
            <person name="Seeger K."/>
            <person name="Seyler A."/>
            <person name="Sharp S."/>
            <person name="Shin H."/>
            <person name="Sivam D."/>
            <person name="Squares R."/>
            <person name="Squares S."/>
            <person name="Tosato V."/>
            <person name="Vogt C."/>
            <person name="Volckaert G."/>
            <person name="Wambutt R."/>
            <person name="Warren T."/>
            <person name="Wedler H."/>
            <person name="Woodward J."/>
            <person name="Zhou S."/>
            <person name="Zimmermann W."/>
            <person name="Smith D.F."/>
            <person name="Blackwell J.M."/>
            <person name="Stuart K.D."/>
            <person name="Barrell B."/>
            <person name="Myler P.J."/>
        </authorList>
    </citation>
    <scope>NUCLEOTIDE SEQUENCE [LARGE SCALE GENOMIC DNA]</scope>
    <source>
        <strain evidence="8">MHOM/IL/81/Friedlin</strain>
    </source>
</reference>
<gene>
    <name evidence="7" type="ORF">LMJF_32_0300</name>
</gene>
<name>Q4Q5Q5_LEIMA</name>
<proteinExistence type="predicted"/>
<keyword evidence="4" id="KW-0677">Repeat</keyword>
<evidence type="ECO:0000313" key="7">
    <source>
        <dbReference type="EMBL" id="CAJ08490.1"/>
    </source>
</evidence>
<dbReference type="VEuPathDB" id="TriTrypDB:LMJLV39_320008200"/>
<dbReference type="GO" id="GO:0005634">
    <property type="term" value="C:nucleus"/>
    <property type="evidence" value="ECO:0000318"/>
    <property type="project" value="GO_Central"/>
</dbReference>
<feature type="region of interest" description="Disordered" evidence="6">
    <location>
        <begin position="679"/>
        <end position="705"/>
    </location>
</feature>
<dbReference type="EMBL" id="FR796428">
    <property type="protein sequence ID" value="CAJ08490.1"/>
    <property type="molecule type" value="Genomic_DNA"/>
</dbReference>
<evidence type="ECO:0000256" key="2">
    <source>
        <dbReference type="ARBA" id="ARBA00022490"/>
    </source>
</evidence>
<keyword evidence="5" id="KW-0175">Coiled coil</keyword>
<organism evidence="7 8">
    <name type="scientific">Leishmania major</name>
    <dbReference type="NCBI Taxonomy" id="5664"/>
    <lineage>
        <taxon>Eukaryota</taxon>
        <taxon>Discoba</taxon>
        <taxon>Euglenozoa</taxon>
        <taxon>Kinetoplastea</taxon>
        <taxon>Metakinetoplastina</taxon>
        <taxon>Trypanosomatida</taxon>
        <taxon>Trypanosomatidae</taxon>
        <taxon>Leishmaniinae</taxon>
        <taxon>Leishmania</taxon>
    </lineage>
</organism>
<dbReference type="VEuPathDB" id="TriTrypDB:LMJFC_320008600"/>
<evidence type="ECO:0008006" key="9">
    <source>
        <dbReference type="Google" id="ProtNLM"/>
    </source>
</evidence>